<dbReference type="Proteomes" id="UP001595075">
    <property type="component" value="Unassembled WGS sequence"/>
</dbReference>
<feature type="domain" description="F-box" evidence="1">
    <location>
        <begin position="15"/>
        <end position="34"/>
    </location>
</feature>
<gene>
    <name evidence="2" type="ORF">VTL71DRAFT_12785</name>
</gene>
<evidence type="ECO:0000313" key="2">
    <source>
        <dbReference type="EMBL" id="KAL2071550.1"/>
    </source>
</evidence>
<dbReference type="InterPro" id="IPR001810">
    <property type="entry name" value="F-box_dom"/>
</dbReference>
<dbReference type="EMBL" id="JAZHXI010000005">
    <property type="protein sequence ID" value="KAL2071550.1"/>
    <property type="molecule type" value="Genomic_DNA"/>
</dbReference>
<evidence type="ECO:0000313" key="3">
    <source>
        <dbReference type="Proteomes" id="UP001595075"/>
    </source>
</evidence>
<sequence>MSAPNHNPSADVPSPVSFDRLPNEILHHIFGYLDTLPPSARFEALQAEPNFSITKSDTKSLKAVSLTSKHWRSVSVPILFKHSQFIIPKDDLNLRLSQVMKPFFDFITSKSLQAMNSFTLICHKKQVTDSPAGHHRVNDFADFWIFFFQVIDPVDLLIVAPPEALGRLTSCRVYLAYEKSFECECQYLRLQRIPGVSAVHQPGANIDRGPKAVNEYEAEIEAIQRESFGILRPLIFHSQRADFSSLFSIRPWENLLLNEGSFIKAYNEINFDHMRFPSILPDLVGEVAQADKALLSPTIRDMSYIAMFPAQTHFFALVRNLPRLDRLYTQIVPPNQVLRDLHRMGIRQELLWMERNSAYAFLMQDLFHSPARGNFCYLKVLESGDQADRRSWEMAAQFISRRRRGWKLVGDGVLVKNTEIRESPKGLEDIHNAHPMIFDAELVRWAWNGTANLPISTQPIYRRAW</sequence>
<dbReference type="CDD" id="cd09917">
    <property type="entry name" value="F-box_SF"/>
    <property type="match status" value="1"/>
</dbReference>
<reference evidence="2 3" key="1">
    <citation type="journal article" date="2024" name="Commun. Biol.">
        <title>Comparative genomic analysis of thermophilic fungi reveals convergent evolutionary adaptations and gene losses.</title>
        <authorList>
            <person name="Steindorff A.S."/>
            <person name="Aguilar-Pontes M.V."/>
            <person name="Robinson A.J."/>
            <person name="Andreopoulos B."/>
            <person name="LaButti K."/>
            <person name="Kuo A."/>
            <person name="Mondo S."/>
            <person name="Riley R."/>
            <person name="Otillar R."/>
            <person name="Haridas S."/>
            <person name="Lipzen A."/>
            <person name="Grimwood J."/>
            <person name="Schmutz J."/>
            <person name="Clum A."/>
            <person name="Reid I.D."/>
            <person name="Moisan M.C."/>
            <person name="Butler G."/>
            <person name="Nguyen T.T.M."/>
            <person name="Dewar K."/>
            <person name="Conant G."/>
            <person name="Drula E."/>
            <person name="Henrissat B."/>
            <person name="Hansel C."/>
            <person name="Singer S."/>
            <person name="Hutchinson M.I."/>
            <person name="de Vries R.P."/>
            <person name="Natvig D.O."/>
            <person name="Powell A.J."/>
            <person name="Tsang A."/>
            <person name="Grigoriev I.V."/>
        </authorList>
    </citation>
    <scope>NUCLEOTIDE SEQUENCE [LARGE SCALE GENOMIC DNA]</scope>
    <source>
        <strain evidence="2 3">CBS 494.80</strain>
    </source>
</reference>
<organism evidence="2 3">
    <name type="scientific">Oculimacula yallundae</name>
    <dbReference type="NCBI Taxonomy" id="86028"/>
    <lineage>
        <taxon>Eukaryota</taxon>
        <taxon>Fungi</taxon>
        <taxon>Dikarya</taxon>
        <taxon>Ascomycota</taxon>
        <taxon>Pezizomycotina</taxon>
        <taxon>Leotiomycetes</taxon>
        <taxon>Helotiales</taxon>
        <taxon>Ploettnerulaceae</taxon>
        <taxon>Oculimacula</taxon>
    </lineage>
</organism>
<proteinExistence type="predicted"/>
<accession>A0ABR4CNS1</accession>
<comment type="caution">
    <text evidence="2">The sequence shown here is derived from an EMBL/GenBank/DDBJ whole genome shotgun (WGS) entry which is preliminary data.</text>
</comment>
<dbReference type="Gene3D" id="1.20.1280.50">
    <property type="match status" value="1"/>
</dbReference>
<keyword evidence="3" id="KW-1185">Reference proteome</keyword>
<name>A0ABR4CNS1_9HELO</name>
<dbReference type="PROSITE" id="PS50181">
    <property type="entry name" value="FBOX"/>
    <property type="match status" value="1"/>
</dbReference>
<protein>
    <recommendedName>
        <fullName evidence="1">F-box domain-containing protein</fullName>
    </recommendedName>
</protein>
<evidence type="ECO:0000259" key="1">
    <source>
        <dbReference type="PROSITE" id="PS50181"/>
    </source>
</evidence>